<dbReference type="InterPro" id="IPR006342">
    <property type="entry name" value="FkbM_mtfrase"/>
</dbReference>
<dbReference type="AlphaFoldDB" id="A0A7X0CFQ7"/>
<dbReference type="Gene3D" id="3.40.50.150">
    <property type="entry name" value="Vaccinia Virus protein VP39"/>
    <property type="match status" value="1"/>
</dbReference>
<accession>A0A7X0CFQ7</accession>
<keyword evidence="2" id="KW-0808">Transferase</keyword>
<reference evidence="2 3" key="1">
    <citation type="submission" date="2020-08" db="EMBL/GenBank/DDBJ databases">
        <title>The Agave Microbiome: Exploring the role of microbial communities in plant adaptations to desert environments.</title>
        <authorList>
            <person name="Partida-Martinez L.P."/>
        </authorList>
    </citation>
    <scope>NUCLEOTIDE SEQUENCE [LARGE SCALE GENOMIC DNA]</scope>
    <source>
        <strain evidence="2 3">AT3.2</strain>
    </source>
</reference>
<gene>
    <name evidence="2" type="ORF">HD842_003687</name>
</gene>
<keyword evidence="2" id="KW-0489">Methyltransferase</keyword>
<dbReference type="GO" id="GO:0032259">
    <property type="term" value="P:methylation"/>
    <property type="evidence" value="ECO:0007669"/>
    <property type="project" value="UniProtKB-KW"/>
</dbReference>
<evidence type="ECO:0000259" key="1">
    <source>
        <dbReference type="Pfam" id="PF05050"/>
    </source>
</evidence>
<dbReference type="EMBL" id="JACHBX010000004">
    <property type="protein sequence ID" value="MBB6135520.1"/>
    <property type="molecule type" value="Genomic_DNA"/>
</dbReference>
<dbReference type="InterPro" id="IPR029063">
    <property type="entry name" value="SAM-dependent_MTases_sf"/>
</dbReference>
<dbReference type="PANTHER" id="PTHR34203">
    <property type="entry name" value="METHYLTRANSFERASE, FKBM FAMILY PROTEIN"/>
    <property type="match status" value="1"/>
</dbReference>
<sequence>MTIQPFRHATLADFNALSSHADTAFDDLHAFDEVYFLGDHTGSFALRANTIARSLANFAGIAVFSVSPEKRTRIAQQLPLRVNWGFIEIADLVARAASKRIVVIDFNDNLTGKQVGAKIAAQGVPVRDCLYAMHQLDNVHTYQTVREEREHVVANLAHFIALAGRFSDDWSRTTLLARLRAFLTLDRRPLIEAAFPLGEFMNSFSTQAGLKVGTDDIFIDAGAAHGDTVSHFFHIARGQYRAVHAFEPDATNFAALRNLAAHLPDVHPYFAGLGAEDGEVDFYENPDNRFGSNFAGGGIKTTMKIMTVDSVVDEATVMKIDVEGWEAQVLKGGARTIAACKPDMTISAYHYAKDIPALLATMDDITRYQHVALRHYSSSLYDTQLLFSDRQDFS</sequence>
<dbReference type="NCBIfam" id="TIGR01444">
    <property type="entry name" value="fkbM_fam"/>
    <property type="match status" value="1"/>
</dbReference>
<dbReference type="GO" id="GO:0008168">
    <property type="term" value="F:methyltransferase activity"/>
    <property type="evidence" value="ECO:0007669"/>
    <property type="project" value="UniProtKB-KW"/>
</dbReference>
<dbReference type="RefSeq" id="WP_183556186.1">
    <property type="nucleotide sequence ID" value="NZ_JACHBX010000004.1"/>
</dbReference>
<dbReference type="Proteomes" id="UP000540787">
    <property type="component" value="Unassembled WGS sequence"/>
</dbReference>
<feature type="domain" description="Methyltransferase FkbM" evidence="1">
    <location>
        <begin position="220"/>
        <end position="358"/>
    </location>
</feature>
<evidence type="ECO:0000313" key="2">
    <source>
        <dbReference type="EMBL" id="MBB6135520.1"/>
    </source>
</evidence>
<dbReference type="PANTHER" id="PTHR34203:SF15">
    <property type="entry name" value="SLL1173 PROTEIN"/>
    <property type="match status" value="1"/>
</dbReference>
<organism evidence="2 3">
    <name type="scientific">Massilia aurea</name>
    <dbReference type="NCBI Taxonomy" id="373040"/>
    <lineage>
        <taxon>Bacteria</taxon>
        <taxon>Pseudomonadati</taxon>
        <taxon>Pseudomonadota</taxon>
        <taxon>Betaproteobacteria</taxon>
        <taxon>Burkholderiales</taxon>
        <taxon>Oxalobacteraceae</taxon>
        <taxon>Telluria group</taxon>
        <taxon>Massilia</taxon>
    </lineage>
</organism>
<dbReference type="InterPro" id="IPR052514">
    <property type="entry name" value="SAM-dependent_MTase"/>
</dbReference>
<evidence type="ECO:0000313" key="3">
    <source>
        <dbReference type="Proteomes" id="UP000540787"/>
    </source>
</evidence>
<comment type="caution">
    <text evidence="2">The sequence shown here is derived from an EMBL/GenBank/DDBJ whole genome shotgun (WGS) entry which is preliminary data.</text>
</comment>
<keyword evidence="3" id="KW-1185">Reference proteome</keyword>
<proteinExistence type="predicted"/>
<dbReference type="SUPFAM" id="SSF53335">
    <property type="entry name" value="S-adenosyl-L-methionine-dependent methyltransferases"/>
    <property type="match status" value="1"/>
</dbReference>
<protein>
    <submittedName>
        <fullName evidence="2">FkbM family methyltransferase</fullName>
    </submittedName>
</protein>
<dbReference type="Pfam" id="PF05050">
    <property type="entry name" value="Methyltransf_21"/>
    <property type="match status" value="1"/>
</dbReference>
<name>A0A7X0CFQ7_9BURK</name>